<keyword evidence="5 8" id="KW-0653">Protein transport</keyword>
<evidence type="ECO:0000256" key="4">
    <source>
        <dbReference type="ARBA" id="ARBA00022692"/>
    </source>
</evidence>
<dbReference type="InterPro" id="IPR002898">
    <property type="entry name" value="MotA_ExbB_proton_chnl"/>
</dbReference>
<evidence type="ECO:0000256" key="9">
    <source>
        <dbReference type="SAM" id="Phobius"/>
    </source>
</evidence>
<proteinExistence type="inferred from homology"/>
<evidence type="ECO:0000256" key="5">
    <source>
        <dbReference type="ARBA" id="ARBA00022927"/>
    </source>
</evidence>
<comment type="caution">
    <text evidence="11">The sequence shown here is derived from an EMBL/GenBank/DDBJ whole genome shotgun (WGS) entry which is preliminary data.</text>
</comment>
<feature type="domain" description="MotA/TolQ/ExbB proton channel" evidence="10">
    <location>
        <begin position="70"/>
        <end position="192"/>
    </location>
</feature>
<dbReference type="PANTHER" id="PTHR30625:SF15">
    <property type="entry name" value="BIOPOLYMER TRANSPORT PROTEIN EXBB"/>
    <property type="match status" value="1"/>
</dbReference>
<evidence type="ECO:0000256" key="1">
    <source>
        <dbReference type="ARBA" id="ARBA00004651"/>
    </source>
</evidence>
<dbReference type="AlphaFoldDB" id="A0A7C4U7T4"/>
<evidence type="ECO:0000256" key="6">
    <source>
        <dbReference type="ARBA" id="ARBA00022989"/>
    </source>
</evidence>
<dbReference type="InterPro" id="IPR050790">
    <property type="entry name" value="ExbB/TolQ_transport"/>
</dbReference>
<keyword evidence="4 9" id="KW-0812">Transmembrane</keyword>
<comment type="subcellular location">
    <subcellularLocation>
        <location evidence="1">Cell membrane</location>
        <topology evidence="1">Multi-pass membrane protein</topology>
    </subcellularLocation>
    <subcellularLocation>
        <location evidence="8">Membrane</location>
        <topology evidence="8">Multi-pass membrane protein</topology>
    </subcellularLocation>
</comment>
<keyword evidence="7 9" id="KW-0472">Membrane</keyword>
<evidence type="ECO:0000256" key="8">
    <source>
        <dbReference type="RuleBase" id="RU004057"/>
    </source>
</evidence>
<sequence length="205" mass="22124">MSGLIEWYLNGGPTMHGILFMAVLGFVFIIERFITFARAGANPKKFTEEVVSRLKKGGVDSAIKYCKSNRTPIARILEAVLEKSKQVKDKTILEETLAAVATDELAFLDRGLPFIAASTTLAPMLGFLGTVTGMIRAFNAIALAGTVEPTLVAAGISEALITTEFGLIVAIPCALAHTYFSSRVNGYVRSMEEASSLIIDKIMEE</sequence>
<gene>
    <name evidence="11" type="ORF">ENV67_06635</name>
</gene>
<dbReference type="PANTHER" id="PTHR30625">
    <property type="entry name" value="PROTEIN TOLQ"/>
    <property type="match status" value="1"/>
</dbReference>
<accession>A0A7C4U7T4</accession>
<dbReference type="Pfam" id="PF01618">
    <property type="entry name" value="MotA_ExbB"/>
    <property type="match status" value="1"/>
</dbReference>
<evidence type="ECO:0000313" key="11">
    <source>
        <dbReference type="EMBL" id="HGW92197.1"/>
    </source>
</evidence>
<evidence type="ECO:0000256" key="3">
    <source>
        <dbReference type="ARBA" id="ARBA00022475"/>
    </source>
</evidence>
<evidence type="ECO:0000256" key="7">
    <source>
        <dbReference type="ARBA" id="ARBA00023136"/>
    </source>
</evidence>
<keyword evidence="6 9" id="KW-1133">Transmembrane helix</keyword>
<feature type="transmembrane region" description="Helical" evidence="9">
    <location>
        <begin position="15"/>
        <end position="34"/>
    </location>
</feature>
<keyword evidence="3" id="KW-1003">Cell membrane</keyword>
<reference evidence="11" key="1">
    <citation type="journal article" date="2020" name="mSystems">
        <title>Genome- and Community-Level Interaction Insights into Carbon Utilization and Element Cycling Functions of Hydrothermarchaeota in Hydrothermal Sediment.</title>
        <authorList>
            <person name="Zhou Z."/>
            <person name="Liu Y."/>
            <person name="Xu W."/>
            <person name="Pan J."/>
            <person name="Luo Z.H."/>
            <person name="Li M."/>
        </authorList>
    </citation>
    <scope>NUCLEOTIDE SEQUENCE [LARGE SCALE GENOMIC DNA]</scope>
    <source>
        <strain evidence="11">SpSt-780</strain>
    </source>
</reference>
<name>A0A7C4U7T4_UNCW3</name>
<keyword evidence="2 8" id="KW-0813">Transport</keyword>
<dbReference type="EMBL" id="DTHG01000083">
    <property type="protein sequence ID" value="HGW92197.1"/>
    <property type="molecule type" value="Genomic_DNA"/>
</dbReference>
<dbReference type="GO" id="GO:0005886">
    <property type="term" value="C:plasma membrane"/>
    <property type="evidence" value="ECO:0007669"/>
    <property type="project" value="UniProtKB-SubCell"/>
</dbReference>
<protein>
    <submittedName>
        <fullName evidence="11">MotA/TolQ/ExbB proton channel family protein</fullName>
    </submittedName>
</protein>
<organism evidence="11">
    <name type="scientific">candidate division WOR-3 bacterium</name>
    <dbReference type="NCBI Taxonomy" id="2052148"/>
    <lineage>
        <taxon>Bacteria</taxon>
        <taxon>Bacteria division WOR-3</taxon>
    </lineage>
</organism>
<comment type="similarity">
    <text evidence="8">Belongs to the exbB/tolQ family.</text>
</comment>
<dbReference type="GO" id="GO:0017038">
    <property type="term" value="P:protein import"/>
    <property type="evidence" value="ECO:0007669"/>
    <property type="project" value="TreeGrafter"/>
</dbReference>
<evidence type="ECO:0000256" key="2">
    <source>
        <dbReference type="ARBA" id="ARBA00022448"/>
    </source>
</evidence>
<evidence type="ECO:0000259" key="10">
    <source>
        <dbReference type="Pfam" id="PF01618"/>
    </source>
</evidence>